<feature type="domain" description="J" evidence="3">
    <location>
        <begin position="6"/>
        <end position="70"/>
    </location>
</feature>
<evidence type="ECO:0000256" key="1">
    <source>
        <dbReference type="ARBA" id="ARBA00023186"/>
    </source>
</evidence>
<feature type="region of interest" description="Disordered" evidence="2">
    <location>
        <begin position="248"/>
        <end position="279"/>
    </location>
</feature>
<dbReference type="Pfam" id="PF01556">
    <property type="entry name" value="DnaJ_C"/>
    <property type="match status" value="1"/>
</dbReference>
<dbReference type="InterPro" id="IPR002939">
    <property type="entry name" value="DnaJ_C"/>
</dbReference>
<dbReference type="SMART" id="SM00271">
    <property type="entry name" value="DnaJ"/>
    <property type="match status" value="1"/>
</dbReference>
<proteinExistence type="predicted"/>
<dbReference type="InterPro" id="IPR008971">
    <property type="entry name" value="HSP40/DnaJ_pept-bd"/>
</dbReference>
<evidence type="ECO:0000313" key="4">
    <source>
        <dbReference type="EMBL" id="GAA4492766.1"/>
    </source>
</evidence>
<keyword evidence="5" id="KW-1185">Reference proteome</keyword>
<sequence>MAPPRDFYADLGVSRTASQDEIQRAYRKLARQYHPDVNKSPEAEERFKDASEAYSVLSDPEQRRRYDAFGADFRRVPEDVDPEAWARARAGAGRARTGTGAGGGFEGFGGVDFEDLFGDVFARRGAGARRAPYGGGWGPMPGADQEAQVELSVVEAYHGTRRKLTISGPEGTRTVEVNIPAGVTDGQRIRLAGQGGRGMDGGPAGDLYLVVSIRPDERYRVEGRDIFLRLPVAPWEATLGTTVPLETPGGDAKVKVPPGSSSGRRLRLRGRGLPNPRGAAGDLFAEIQIVVPPRPTDEERRLFERLAAASTFDPRERR</sequence>
<dbReference type="CDD" id="cd10747">
    <property type="entry name" value="DnaJ_C"/>
    <property type="match status" value="1"/>
</dbReference>
<dbReference type="EMBL" id="BAABHF010000019">
    <property type="protein sequence ID" value="GAA4492766.1"/>
    <property type="molecule type" value="Genomic_DNA"/>
</dbReference>
<evidence type="ECO:0000256" key="2">
    <source>
        <dbReference type="SAM" id="MobiDB-lite"/>
    </source>
</evidence>
<dbReference type="CDD" id="cd06257">
    <property type="entry name" value="DnaJ"/>
    <property type="match status" value="1"/>
</dbReference>
<dbReference type="InterPro" id="IPR001623">
    <property type="entry name" value="DnaJ_domain"/>
</dbReference>
<reference evidence="5" key="1">
    <citation type="journal article" date="2019" name="Int. J. Syst. Evol. Microbiol.">
        <title>The Global Catalogue of Microorganisms (GCM) 10K type strain sequencing project: providing services to taxonomists for standard genome sequencing and annotation.</title>
        <authorList>
            <consortium name="The Broad Institute Genomics Platform"/>
            <consortium name="The Broad Institute Genome Sequencing Center for Infectious Disease"/>
            <person name="Wu L."/>
            <person name="Ma J."/>
        </authorList>
    </citation>
    <scope>NUCLEOTIDE SEQUENCE [LARGE SCALE GENOMIC DNA]</scope>
    <source>
        <strain evidence="5">JCM 17933</strain>
    </source>
</reference>
<dbReference type="SUPFAM" id="SSF49493">
    <property type="entry name" value="HSP40/DnaJ peptide-binding domain"/>
    <property type="match status" value="2"/>
</dbReference>
<gene>
    <name evidence="4" type="ORF">GCM10023191_029170</name>
</gene>
<organism evidence="4 5">
    <name type="scientific">Actinoallomurus oryzae</name>
    <dbReference type="NCBI Taxonomy" id="502180"/>
    <lineage>
        <taxon>Bacteria</taxon>
        <taxon>Bacillati</taxon>
        <taxon>Actinomycetota</taxon>
        <taxon>Actinomycetes</taxon>
        <taxon>Streptosporangiales</taxon>
        <taxon>Thermomonosporaceae</taxon>
        <taxon>Actinoallomurus</taxon>
    </lineage>
</organism>
<dbReference type="InterPro" id="IPR036869">
    <property type="entry name" value="J_dom_sf"/>
</dbReference>
<dbReference type="RefSeq" id="WP_345463148.1">
    <property type="nucleotide sequence ID" value="NZ_BAABHF010000019.1"/>
</dbReference>
<evidence type="ECO:0000313" key="5">
    <source>
        <dbReference type="Proteomes" id="UP001500503"/>
    </source>
</evidence>
<keyword evidence="1" id="KW-0143">Chaperone</keyword>
<dbReference type="PROSITE" id="PS50076">
    <property type="entry name" value="DNAJ_2"/>
    <property type="match status" value="1"/>
</dbReference>
<dbReference type="Gene3D" id="2.60.260.20">
    <property type="entry name" value="Urease metallochaperone UreE, N-terminal domain"/>
    <property type="match status" value="2"/>
</dbReference>
<feature type="region of interest" description="Disordered" evidence="2">
    <location>
        <begin position="33"/>
        <end position="54"/>
    </location>
</feature>
<dbReference type="InterPro" id="IPR018253">
    <property type="entry name" value="DnaJ_domain_CS"/>
</dbReference>
<dbReference type="Gene3D" id="1.10.287.110">
    <property type="entry name" value="DnaJ domain"/>
    <property type="match status" value="1"/>
</dbReference>
<protein>
    <submittedName>
        <fullName evidence="4">DnaJ C-terminal domain-containing protein</fullName>
    </submittedName>
</protein>
<dbReference type="Proteomes" id="UP001500503">
    <property type="component" value="Unassembled WGS sequence"/>
</dbReference>
<comment type="caution">
    <text evidence="4">The sequence shown here is derived from an EMBL/GenBank/DDBJ whole genome shotgun (WGS) entry which is preliminary data.</text>
</comment>
<dbReference type="PANTHER" id="PTHR43096:SF48">
    <property type="entry name" value="CHAPERONE PROTEIN DNAJ"/>
    <property type="match status" value="1"/>
</dbReference>
<accession>A0ABP8PWY2</accession>
<evidence type="ECO:0000259" key="3">
    <source>
        <dbReference type="PROSITE" id="PS50076"/>
    </source>
</evidence>
<dbReference type="PANTHER" id="PTHR43096">
    <property type="entry name" value="DNAJ HOMOLOG 1, MITOCHONDRIAL-RELATED"/>
    <property type="match status" value="1"/>
</dbReference>
<dbReference type="Pfam" id="PF00226">
    <property type="entry name" value="DnaJ"/>
    <property type="match status" value="1"/>
</dbReference>
<dbReference type="SUPFAM" id="SSF46565">
    <property type="entry name" value="Chaperone J-domain"/>
    <property type="match status" value="1"/>
</dbReference>
<name>A0ABP8PWY2_9ACTN</name>
<dbReference type="PRINTS" id="PR00625">
    <property type="entry name" value="JDOMAIN"/>
</dbReference>
<feature type="compositionally biased region" description="Basic and acidic residues" evidence="2">
    <location>
        <begin position="33"/>
        <end position="51"/>
    </location>
</feature>
<dbReference type="PROSITE" id="PS00636">
    <property type="entry name" value="DNAJ_1"/>
    <property type="match status" value="1"/>
</dbReference>